<evidence type="ECO:0000313" key="4">
    <source>
        <dbReference type="Proteomes" id="UP001295740"/>
    </source>
</evidence>
<feature type="transmembrane region" description="Helical" evidence="2">
    <location>
        <begin position="36"/>
        <end position="61"/>
    </location>
</feature>
<keyword evidence="2" id="KW-1133">Transmembrane helix</keyword>
<reference evidence="3" key="1">
    <citation type="submission" date="2023-10" db="EMBL/GenBank/DDBJ databases">
        <authorList>
            <person name="Hackl T."/>
        </authorList>
    </citation>
    <scope>NUCLEOTIDE SEQUENCE</scope>
</reference>
<protein>
    <submittedName>
        <fullName evidence="3">Uu.00g127030.m01.CDS01</fullName>
    </submittedName>
</protein>
<keyword evidence="2" id="KW-0472">Membrane</keyword>
<keyword evidence="4" id="KW-1185">Reference proteome</keyword>
<name>A0AAI8YHU6_9PEZI</name>
<feature type="compositionally biased region" description="Polar residues" evidence="1">
    <location>
        <begin position="113"/>
        <end position="125"/>
    </location>
</feature>
<dbReference type="EMBL" id="CAUWAG010000007">
    <property type="protein sequence ID" value="CAJ2505309.1"/>
    <property type="molecule type" value="Genomic_DNA"/>
</dbReference>
<organism evidence="3 4">
    <name type="scientific">Anthostomella pinea</name>
    <dbReference type="NCBI Taxonomy" id="933095"/>
    <lineage>
        <taxon>Eukaryota</taxon>
        <taxon>Fungi</taxon>
        <taxon>Dikarya</taxon>
        <taxon>Ascomycota</taxon>
        <taxon>Pezizomycotina</taxon>
        <taxon>Sordariomycetes</taxon>
        <taxon>Xylariomycetidae</taxon>
        <taxon>Xylariales</taxon>
        <taxon>Xylariaceae</taxon>
        <taxon>Anthostomella</taxon>
    </lineage>
</organism>
<dbReference type="AlphaFoldDB" id="A0AAI8YHU6"/>
<comment type="caution">
    <text evidence="3">The sequence shown here is derived from an EMBL/GenBank/DDBJ whole genome shotgun (WGS) entry which is preliminary data.</text>
</comment>
<accession>A0AAI8YHU6</accession>
<proteinExistence type="predicted"/>
<evidence type="ECO:0000256" key="2">
    <source>
        <dbReference type="SAM" id="Phobius"/>
    </source>
</evidence>
<dbReference type="Proteomes" id="UP001295740">
    <property type="component" value="Unassembled WGS sequence"/>
</dbReference>
<sequence length="125" mass="14015">MNKMPVEETLSRIAQVFHSGDALAIIWNIIRWVAFFFKLASLACAIPLIGLVVFDFFLWIWRINRPPPRDTPQPSRNPSRSPSGRFKQPLHHPANGSGSSSATTSTTDNSTSQRRTIFSTETDNS</sequence>
<feature type="compositionally biased region" description="Low complexity" evidence="1">
    <location>
        <begin position="94"/>
        <end position="112"/>
    </location>
</feature>
<evidence type="ECO:0000256" key="1">
    <source>
        <dbReference type="SAM" id="MobiDB-lite"/>
    </source>
</evidence>
<keyword evidence="2" id="KW-0812">Transmembrane</keyword>
<feature type="compositionally biased region" description="Low complexity" evidence="1">
    <location>
        <begin position="72"/>
        <end position="85"/>
    </location>
</feature>
<feature type="region of interest" description="Disordered" evidence="1">
    <location>
        <begin position="65"/>
        <end position="125"/>
    </location>
</feature>
<evidence type="ECO:0000313" key="3">
    <source>
        <dbReference type="EMBL" id="CAJ2505309.1"/>
    </source>
</evidence>
<feature type="transmembrane region" description="Helical" evidence="2">
    <location>
        <begin position="12"/>
        <end position="30"/>
    </location>
</feature>
<gene>
    <name evidence="3" type="ORF">KHLLAP_LOCUS5777</name>
</gene>